<evidence type="ECO:0000313" key="3">
    <source>
        <dbReference type="EMBL" id="NKZ37447.1"/>
    </source>
</evidence>
<dbReference type="Gene3D" id="3.10.450.160">
    <property type="entry name" value="inner membrane protein cigr"/>
    <property type="match status" value="1"/>
</dbReference>
<feature type="chain" id="PRO_5032371531" evidence="2">
    <location>
        <begin position="22"/>
        <end position="118"/>
    </location>
</feature>
<evidence type="ECO:0000313" key="4">
    <source>
        <dbReference type="Proteomes" id="UP000541636"/>
    </source>
</evidence>
<evidence type="ECO:0000256" key="1">
    <source>
        <dbReference type="SAM" id="MobiDB-lite"/>
    </source>
</evidence>
<accession>A0A846ZI45</accession>
<organism evidence="3 4">
    <name type="scientific">Oleiagrimonas citrea</name>
    <dbReference type="NCBI Taxonomy" id="1665687"/>
    <lineage>
        <taxon>Bacteria</taxon>
        <taxon>Pseudomonadati</taxon>
        <taxon>Pseudomonadota</taxon>
        <taxon>Gammaproteobacteria</taxon>
        <taxon>Lysobacterales</taxon>
        <taxon>Rhodanobacteraceae</taxon>
        <taxon>Oleiagrimonas</taxon>
    </lineage>
</organism>
<keyword evidence="2" id="KW-0732">Signal</keyword>
<dbReference type="Pfam" id="PF11776">
    <property type="entry name" value="RcnB"/>
    <property type="match status" value="1"/>
</dbReference>
<feature type="compositionally biased region" description="Basic residues" evidence="1">
    <location>
        <begin position="28"/>
        <end position="52"/>
    </location>
</feature>
<reference evidence="3 4" key="1">
    <citation type="journal article" date="2017" name="Int. J. Syst. Evol. Microbiol.">
        <title>Oleiagrimonas citrea sp. nov., a marine bacterium isolated from tidal flat sediment and emended description of the genus Oleiagrimonas Fang et al. 2015 and Oleiagrimonas soli.</title>
        <authorList>
            <person name="Yang S.H."/>
            <person name="Seo H.S."/>
            <person name="Seong C.N."/>
            <person name="Kwon K.K."/>
        </authorList>
    </citation>
    <scope>NUCLEOTIDE SEQUENCE [LARGE SCALE GENOMIC DNA]</scope>
    <source>
        <strain evidence="3 4">MEBiC09124</strain>
    </source>
</reference>
<keyword evidence="4" id="KW-1185">Reference proteome</keyword>
<protein>
    <submittedName>
        <fullName evidence="3">RcnB family protein</fullName>
    </submittedName>
</protein>
<dbReference type="InterPro" id="IPR024572">
    <property type="entry name" value="RcnB"/>
</dbReference>
<proteinExistence type="predicted"/>
<dbReference type="AlphaFoldDB" id="A0A846ZI45"/>
<gene>
    <name evidence="3" type="ORF">HF690_00590</name>
</gene>
<evidence type="ECO:0000256" key="2">
    <source>
        <dbReference type="SAM" id="SignalP"/>
    </source>
</evidence>
<feature type="signal peptide" evidence="2">
    <location>
        <begin position="1"/>
        <end position="21"/>
    </location>
</feature>
<feature type="region of interest" description="Disordered" evidence="1">
    <location>
        <begin position="26"/>
        <end position="61"/>
    </location>
</feature>
<sequence>MKKLMVALCAASLMFAGAALADPPGHAGRGHGRGHGNPHAGKHGYGRLHHDRGRKEGWYHKGGRVPEMYRSRRYVITDWRAHHLHAPPPGYRWQRSDNGDFLLVAITTGVILNIIANQ</sequence>
<dbReference type="Proteomes" id="UP000541636">
    <property type="component" value="Unassembled WGS sequence"/>
</dbReference>
<dbReference type="EMBL" id="JAAZQD010000001">
    <property type="protein sequence ID" value="NKZ37447.1"/>
    <property type="molecule type" value="Genomic_DNA"/>
</dbReference>
<comment type="caution">
    <text evidence="3">The sequence shown here is derived from an EMBL/GenBank/DDBJ whole genome shotgun (WGS) entry which is preliminary data.</text>
</comment>
<name>A0A846ZI45_9GAMM</name>